<proteinExistence type="predicted"/>
<feature type="compositionally biased region" description="Basic and acidic residues" evidence="1">
    <location>
        <begin position="1"/>
        <end position="10"/>
    </location>
</feature>
<name>S7PT95_GLOTA</name>
<dbReference type="Proteomes" id="UP000030669">
    <property type="component" value="Unassembled WGS sequence"/>
</dbReference>
<dbReference type="EMBL" id="KB469315">
    <property type="protein sequence ID" value="EPQ50527.1"/>
    <property type="molecule type" value="Genomic_DNA"/>
</dbReference>
<accession>S7PT95</accession>
<feature type="transmembrane region" description="Helical" evidence="2">
    <location>
        <begin position="127"/>
        <end position="147"/>
    </location>
</feature>
<keyword evidence="2" id="KW-1133">Transmembrane helix</keyword>
<feature type="transmembrane region" description="Helical" evidence="2">
    <location>
        <begin position="102"/>
        <end position="121"/>
    </location>
</feature>
<keyword evidence="4" id="KW-1185">Reference proteome</keyword>
<feature type="transmembrane region" description="Helical" evidence="2">
    <location>
        <begin position="35"/>
        <end position="54"/>
    </location>
</feature>
<dbReference type="OrthoDB" id="10054429at2759"/>
<organism evidence="3 4">
    <name type="scientific">Gloeophyllum trabeum (strain ATCC 11539 / FP-39264 / Madison 617)</name>
    <name type="common">Brown rot fungus</name>
    <dbReference type="NCBI Taxonomy" id="670483"/>
    <lineage>
        <taxon>Eukaryota</taxon>
        <taxon>Fungi</taxon>
        <taxon>Dikarya</taxon>
        <taxon>Basidiomycota</taxon>
        <taxon>Agaricomycotina</taxon>
        <taxon>Agaricomycetes</taxon>
        <taxon>Gloeophyllales</taxon>
        <taxon>Gloeophyllaceae</taxon>
        <taxon>Gloeophyllum</taxon>
    </lineage>
</organism>
<evidence type="ECO:0000313" key="4">
    <source>
        <dbReference type="Proteomes" id="UP000030669"/>
    </source>
</evidence>
<evidence type="ECO:0000256" key="2">
    <source>
        <dbReference type="SAM" id="Phobius"/>
    </source>
</evidence>
<protein>
    <submittedName>
        <fullName evidence="3">Uncharacterized protein</fullName>
    </submittedName>
</protein>
<evidence type="ECO:0000256" key="1">
    <source>
        <dbReference type="SAM" id="MobiDB-lite"/>
    </source>
</evidence>
<dbReference type="RefSeq" id="XP_007871060.1">
    <property type="nucleotide sequence ID" value="XM_007872869.1"/>
</dbReference>
<gene>
    <name evidence="3" type="ORF">GLOTRDRAFT_133896</name>
</gene>
<evidence type="ECO:0000313" key="3">
    <source>
        <dbReference type="EMBL" id="EPQ50527.1"/>
    </source>
</evidence>
<dbReference type="HOGENOM" id="CLU_1749852_0_0_1"/>
<dbReference type="GeneID" id="19302848"/>
<reference evidence="3 4" key="1">
    <citation type="journal article" date="2012" name="Science">
        <title>The Paleozoic origin of enzymatic lignin decomposition reconstructed from 31 fungal genomes.</title>
        <authorList>
            <person name="Floudas D."/>
            <person name="Binder M."/>
            <person name="Riley R."/>
            <person name="Barry K."/>
            <person name="Blanchette R.A."/>
            <person name="Henrissat B."/>
            <person name="Martinez A.T."/>
            <person name="Otillar R."/>
            <person name="Spatafora J.W."/>
            <person name="Yadav J.S."/>
            <person name="Aerts A."/>
            <person name="Benoit I."/>
            <person name="Boyd A."/>
            <person name="Carlson A."/>
            <person name="Copeland A."/>
            <person name="Coutinho P.M."/>
            <person name="de Vries R.P."/>
            <person name="Ferreira P."/>
            <person name="Findley K."/>
            <person name="Foster B."/>
            <person name="Gaskell J."/>
            <person name="Glotzer D."/>
            <person name="Gorecki P."/>
            <person name="Heitman J."/>
            <person name="Hesse C."/>
            <person name="Hori C."/>
            <person name="Igarashi K."/>
            <person name="Jurgens J.A."/>
            <person name="Kallen N."/>
            <person name="Kersten P."/>
            <person name="Kohler A."/>
            <person name="Kuees U."/>
            <person name="Kumar T.K.A."/>
            <person name="Kuo A."/>
            <person name="LaButti K."/>
            <person name="Larrondo L.F."/>
            <person name="Lindquist E."/>
            <person name="Ling A."/>
            <person name="Lombard V."/>
            <person name="Lucas S."/>
            <person name="Lundell T."/>
            <person name="Martin R."/>
            <person name="McLaughlin D.J."/>
            <person name="Morgenstern I."/>
            <person name="Morin E."/>
            <person name="Murat C."/>
            <person name="Nagy L.G."/>
            <person name="Nolan M."/>
            <person name="Ohm R.A."/>
            <person name="Patyshakuliyeva A."/>
            <person name="Rokas A."/>
            <person name="Ruiz-Duenas F.J."/>
            <person name="Sabat G."/>
            <person name="Salamov A."/>
            <person name="Samejima M."/>
            <person name="Schmutz J."/>
            <person name="Slot J.C."/>
            <person name="St John F."/>
            <person name="Stenlid J."/>
            <person name="Sun H."/>
            <person name="Sun S."/>
            <person name="Syed K."/>
            <person name="Tsang A."/>
            <person name="Wiebenga A."/>
            <person name="Young D."/>
            <person name="Pisabarro A."/>
            <person name="Eastwood D.C."/>
            <person name="Martin F."/>
            <person name="Cullen D."/>
            <person name="Grigoriev I.V."/>
            <person name="Hibbett D.S."/>
        </authorList>
    </citation>
    <scope>NUCLEOTIDE SEQUENCE [LARGE SCALE GENOMIC DNA]</scope>
    <source>
        <strain evidence="3 4">ATCC 11539</strain>
    </source>
</reference>
<feature type="transmembrane region" description="Helical" evidence="2">
    <location>
        <begin position="60"/>
        <end position="81"/>
    </location>
</feature>
<keyword evidence="2" id="KW-0812">Transmembrane</keyword>
<sequence length="149" mass="16081">MSSEKMRYSDDLASVPSPQPHPNVEDESDKRLRDLGYIAFQTGLFSGGPLGLWWNPIEGMSSFDVWLTLGGPFVLVITLLVKAPAKNSEGSESIDFENSRGFVVFLGFLQANAVILAPLAVVSSIVGSWLIGLAFMLALFFSAQPIASV</sequence>
<dbReference type="AlphaFoldDB" id="S7PT95"/>
<dbReference type="KEGG" id="gtr:GLOTRDRAFT_133896"/>
<keyword evidence="2" id="KW-0472">Membrane</keyword>
<feature type="region of interest" description="Disordered" evidence="1">
    <location>
        <begin position="1"/>
        <end position="27"/>
    </location>
</feature>